<organism evidence="2 3">
    <name type="scientific">Maribacter phage Colly_1</name>
    <dbReference type="NCBI Taxonomy" id="2745691"/>
    <lineage>
        <taxon>Viruses</taxon>
        <taxon>Duplodnaviria</taxon>
        <taxon>Heunggongvirae</taxon>
        <taxon>Uroviricota</taxon>
        <taxon>Caudoviricetes</taxon>
        <taxon>Molycolviridae</taxon>
        <taxon>Mollyvirus</taxon>
        <taxon>Mollyvirus colly</taxon>
    </lineage>
</organism>
<keyword evidence="1" id="KW-0175">Coiled coil</keyword>
<evidence type="ECO:0000313" key="2">
    <source>
        <dbReference type="EMBL" id="QQO97239.1"/>
    </source>
</evidence>
<gene>
    <name evidence="2" type="ORF">Colly1_139</name>
</gene>
<feature type="coiled-coil region" evidence="1">
    <location>
        <begin position="48"/>
        <end position="82"/>
    </location>
</feature>
<protein>
    <submittedName>
        <fullName evidence="2">Uncharacterized protein</fullName>
    </submittedName>
</protein>
<sequence>MAKALTCKNCIHLHARINRTTICTLNSWRVDMMTHSCSKLQTKKVMTTEDYDNKLVSLEAELAKLTLEYKSAKKRINSEIDNTIVEMNKIYKPETHE</sequence>
<accession>A0A8E4UXT8</accession>
<keyword evidence="3" id="KW-1185">Reference proteome</keyword>
<evidence type="ECO:0000313" key="3">
    <source>
        <dbReference type="Proteomes" id="UP000693899"/>
    </source>
</evidence>
<reference evidence="2" key="1">
    <citation type="submission" date="2020-07" db="EMBL/GenBank/DDBJ databases">
        <title>Highly diverse flavobacterial phages as mortality factor during North Sea spring blooms.</title>
        <authorList>
            <person name="Bartlau N."/>
            <person name="Wichels A."/>
            <person name="Krohne G."/>
            <person name="Adriaenssens E.M."/>
            <person name="Heins A."/>
            <person name="Fuchs B.M."/>
            <person name="Amann R."/>
            <person name="Moraru C."/>
        </authorList>
    </citation>
    <scope>NUCLEOTIDE SEQUENCE</scope>
</reference>
<name>A0A8E4UXT8_9CAUD</name>
<proteinExistence type="predicted"/>
<dbReference type="Proteomes" id="UP000693899">
    <property type="component" value="Segment"/>
</dbReference>
<dbReference type="EMBL" id="MT732450">
    <property type="protein sequence ID" value="QQO97239.1"/>
    <property type="molecule type" value="Genomic_DNA"/>
</dbReference>
<evidence type="ECO:0000256" key="1">
    <source>
        <dbReference type="SAM" id="Coils"/>
    </source>
</evidence>